<accession>A0A1I4NZI5</accession>
<dbReference type="Proteomes" id="UP000243629">
    <property type="component" value="Unassembled WGS sequence"/>
</dbReference>
<dbReference type="RefSeq" id="WP_093472164.1">
    <property type="nucleotide sequence ID" value="NZ_FOUI01000002.1"/>
</dbReference>
<organism evidence="2 3">
    <name type="scientific">Halopseudomonas yangmingensis</name>
    <dbReference type="NCBI Taxonomy" id="1720063"/>
    <lineage>
        <taxon>Bacteria</taxon>
        <taxon>Pseudomonadati</taxon>
        <taxon>Pseudomonadota</taxon>
        <taxon>Gammaproteobacteria</taxon>
        <taxon>Pseudomonadales</taxon>
        <taxon>Pseudomonadaceae</taxon>
        <taxon>Halopseudomonas</taxon>
    </lineage>
</organism>
<dbReference type="GO" id="GO:0032259">
    <property type="term" value="P:methylation"/>
    <property type="evidence" value="ECO:0007669"/>
    <property type="project" value="UniProtKB-KW"/>
</dbReference>
<keyword evidence="2" id="KW-0808">Transferase</keyword>
<dbReference type="SUPFAM" id="SSF53335">
    <property type="entry name" value="S-adenosyl-L-methionine-dependent methyltransferases"/>
    <property type="match status" value="1"/>
</dbReference>
<reference evidence="3" key="1">
    <citation type="submission" date="2016-10" db="EMBL/GenBank/DDBJ databases">
        <authorList>
            <person name="Varghese N."/>
            <person name="Submissions S."/>
        </authorList>
    </citation>
    <scope>NUCLEOTIDE SEQUENCE [LARGE SCALE GENOMIC DNA]</scope>
    <source>
        <strain evidence="3">DSM 24213</strain>
    </source>
</reference>
<dbReference type="Pfam" id="PF08241">
    <property type="entry name" value="Methyltransf_11"/>
    <property type="match status" value="1"/>
</dbReference>
<sequence>MTNNPPPRQAHLAFLDTVRTYELDVARQYFPNSLIQGEPCQLLELGAGTGVQASRLSALGYKVSALEVQGSSYREVRCFDIVEYDGVHIPFPDQSQDVIFSSNVLEHIVELDQVLNETYRVLSHNGVCIHLVPTSSCRAWTLLAHYVWLIRRAIQKLLATRSSLAAKEDVPRMPDSTRAWFWTLIPMRHGERGNTVTEIYYYSRHFWSKKFKDAGFEIIKIDSNSIFYTMANGLGLHLGMKHRRLLSRIIGGSCNIYVLKKKVKN</sequence>
<protein>
    <submittedName>
        <fullName evidence="2">Methyltransferase domain-containing protein</fullName>
    </submittedName>
</protein>
<proteinExistence type="predicted"/>
<dbReference type="InterPro" id="IPR013216">
    <property type="entry name" value="Methyltransf_11"/>
</dbReference>
<evidence type="ECO:0000259" key="1">
    <source>
        <dbReference type="Pfam" id="PF08241"/>
    </source>
</evidence>
<dbReference type="CDD" id="cd02440">
    <property type="entry name" value="AdoMet_MTases"/>
    <property type="match status" value="1"/>
</dbReference>
<dbReference type="STRING" id="1720063.SAMN05216217_1022"/>
<keyword evidence="3" id="KW-1185">Reference proteome</keyword>
<dbReference type="OrthoDB" id="323463at2"/>
<gene>
    <name evidence="2" type="ORF">SAMN05216217_1022</name>
</gene>
<dbReference type="EMBL" id="FOUI01000002">
    <property type="protein sequence ID" value="SFM20523.1"/>
    <property type="molecule type" value="Genomic_DNA"/>
</dbReference>
<dbReference type="GO" id="GO:0008757">
    <property type="term" value="F:S-adenosylmethionine-dependent methyltransferase activity"/>
    <property type="evidence" value="ECO:0007669"/>
    <property type="project" value="InterPro"/>
</dbReference>
<evidence type="ECO:0000313" key="3">
    <source>
        <dbReference type="Proteomes" id="UP000243629"/>
    </source>
</evidence>
<dbReference type="AlphaFoldDB" id="A0A1I4NZI5"/>
<dbReference type="Gene3D" id="3.40.50.150">
    <property type="entry name" value="Vaccinia Virus protein VP39"/>
    <property type="match status" value="1"/>
</dbReference>
<dbReference type="InterPro" id="IPR029063">
    <property type="entry name" value="SAM-dependent_MTases_sf"/>
</dbReference>
<name>A0A1I4NZI5_9GAMM</name>
<feature type="domain" description="Methyltransferase type 11" evidence="1">
    <location>
        <begin position="43"/>
        <end position="129"/>
    </location>
</feature>
<keyword evidence="2" id="KW-0489">Methyltransferase</keyword>
<evidence type="ECO:0000313" key="2">
    <source>
        <dbReference type="EMBL" id="SFM20523.1"/>
    </source>
</evidence>